<sequence>MYIQGSTRLEKVAFLVAKFAARYKVNLLRRSDLQARKSGETVTRWLGYLDDKTGMVNWVLLCWPGEDLDRSELWRPVHEQRIRHSNYELVRITKPGAKAPVLTWRYEKPQFEKLHDQIVQVIRLKQDAILDQIIHTLHRSPGFAGVRQQVKKLWDITRKEWKRTRGESEPVPEIPKNIGYVRRLPDVGALWSELVKRDTV</sequence>
<reference evidence="1" key="1">
    <citation type="submission" date="2013-08" db="EMBL/GenBank/DDBJ databases">
        <authorList>
            <person name="Mendez C."/>
            <person name="Richter M."/>
            <person name="Ferrer M."/>
            <person name="Sanchez J."/>
        </authorList>
    </citation>
    <scope>NUCLEOTIDE SEQUENCE</scope>
</reference>
<protein>
    <submittedName>
        <fullName evidence="1">Uncharacterized protein</fullName>
    </submittedName>
</protein>
<comment type="caution">
    <text evidence="1">The sequence shown here is derived from an EMBL/GenBank/DDBJ whole genome shotgun (WGS) entry which is preliminary data.</text>
</comment>
<organism evidence="1">
    <name type="scientific">mine drainage metagenome</name>
    <dbReference type="NCBI Taxonomy" id="410659"/>
    <lineage>
        <taxon>unclassified sequences</taxon>
        <taxon>metagenomes</taxon>
        <taxon>ecological metagenomes</taxon>
    </lineage>
</organism>
<reference evidence="1" key="2">
    <citation type="journal article" date="2014" name="ISME J.">
        <title>Microbial stratification in low pH oxic and suboxic macroscopic growths along an acid mine drainage.</title>
        <authorList>
            <person name="Mendez-Garcia C."/>
            <person name="Mesa V."/>
            <person name="Sprenger R.R."/>
            <person name="Richter M."/>
            <person name="Diez M.S."/>
            <person name="Solano J."/>
            <person name="Bargiela R."/>
            <person name="Golyshina O.V."/>
            <person name="Manteca A."/>
            <person name="Ramos J.L."/>
            <person name="Gallego J.R."/>
            <person name="Llorente I."/>
            <person name="Martins Dos Santos V.A."/>
            <person name="Jensen O.N."/>
            <person name="Pelaez A.I."/>
            <person name="Sanchez J."/>
            <person name="Ferrer M."/>
        </authorList>
    </citation>
    <scope>NUCLEOTIDE SEQUENCE</scope>
</reference>
<dbReference type="AlphaFoldDB" id="T1BPU7"/>
<gene>
    <name evidence="1" type="ORF">B1A_04269</name>
</gene>
<dbReference type="EMBL" id="AUZX01003090">
    <property type="protein sequence ID" value="EQD74851.1"/>
    <property type="molecule type" value="Genomic_DNA"/>
</dbReference>
<evidence type="ECO:0000313" key="1">
    <source>
        <dbReference type="EMBL" id="EQD74851.1"/>
    </source>
</evidence>
<accession>T1BPU7</accession>
<proteinExistence type="predicted"/>
<name>T1BPU7_9ZZZZ</name>